<dbReference type="PROSITE" id="PS50893">
    <property type="entry name" value="ABC_TRANSPORTER_2"/>
    <property type="match status" value="1"/>
</dbReference>
<dbReference type="PANTHER" id="PTHR43038">
    <property type="entry name" value="ATP-BINDING CASSETTE, SUB-FAMILY H, MEMBER 1"/>
    <property type="match status" value="1"/>
</dbReference>
<dbReference type="RefSeq" id="WP_093135746.1">
    <property type="nucleotide sequence ID" value="NZ_FOHJ01000007.1"/>
</dbReference>
<proteinExistence type="predicted"/>
<dbReference type="OrthoDB" id="9804819at2"/>
<dbReference type="InterPro" id="IPR027417">
    <property type="entry name" value="P-loop_NTPase"/>
</dbReference>
<evidence type="ECO:0000313" key="4">
    <source>
        <dbReference type="EMBL" id="SET73387.1"/>
    </source>
</evidence>
<dbReference type="SUPFAM" id="SSF52540">
    <property type="entry name" value="P-loop containing nucleoside triphosphate hydrolases"/>
    <property type="match status" value="1"/>
</dbReference>
<keyword evidence="1" id="KW-0547">Nucleotide-binding</keyword>
<dbReference type="PROSITE" id="PS00211">
    <property type="entry name" value="ABC_TRANSPORTER_1"/>
    <property type="match status" value="1"/>
</dbReference>
<accession>A0A1I0GQM5</accession>
<dbReference type="InterPro" id="IPR017871">
    <property type="entry name" value="ABC_transporter-like_CS"/>
</dbReference>
<dbReference type="PANTHER" id="PTHR43038:SF3">
    <property type="entry name" value="ABC TRANSPORTER G FAMILY MEMBER 20 ISOFORM X1"/>
    <property type="match status" value="1"/>
</dbReference>
<feature type="domain" description="ABC transporter" evidence="3">
    <location>
        <begin position="5"/>
        <end position="232"/>
    </location>
</feature>
<sequence length="240" mass="26528">MSTMIKIQGLALSFSNEKVLKDIDMQIEEGEIFGLLGPSGAGKTTLVKIIGGILEADKGEVLINQQKVPSLSLMKSIGYMAQSDALYQELSAKENLEFLASIYGLGKKDRKKAILEALQMVDLTDHVNKIVQNFSGGMKRRLSLAGSLLHNPDLLILDEPTVGIDPMLRQSIWKDLQTLKEQGMTILVTTHVMDEAEKCDRLAMLRDGYVIACDRPEQLKKNQEVDTLEKAFLAYGGDES</sequence>
<dbReference type="EMBL" id="FOHJ01000007">
    <property type="protein sequence ID" value="SET73387.1"/>
    <property type="molecule type" value="Genomic_DNA"/>
</dbReference>
<organism evidence="4 5">
    <name type="scientific">Salinibacillus kushneri</name>
    <dbReference type="NCBI Taxonomy" id="237682"/>
    <lineage>
        <taxon>Bacteria</taxon>
        <taxon>Bacillati</taxon>
        <taxon>Bacillota</taxon>
        <taxon>Bacilli</taxon>
        <taxon>Bacillales</taxon>
        <taxon>Bacillaceae</taxon>
        <taxon>Salinibacillus</taxon>
    </lineage>
</organism>
<gene>
    <name evidence="4" type="ORF">SAMN05421676_107119</name>
</gene>
<dbReference type="InterPro" id="IPR003439">
    <property type="entry name" value="ABC_transporter-like_ATP-bd"/>
</dbReference>
<dbReference type="InterPro" id="IPR003593">
    <property type="entry name" value="AAA+_ATPase"/>
</dbReference>
<dbReference type="STRING" id="237682.SAMN05421676_107119"/>
<dbReference type="GO" id="GO:0005524">
    <property type="term" value="F:ATP binding"/>
    <property type="evidence" value="ECO:0007669"/>
    <property type="project" value="UniProtKB-KW"/>
</dbReference>
<protein>
    <submittedName>
        <fullName evidence="4">ABC-2 type transport system ATP-binding protein</fullName>
    </submittedName>
</protein>
<dbReference type="SMART" id="SM00382">
    <property type="entry name" value="AAA"/>
    <property type="match status" value="1"/>
</dbReference>
<keyword evidence="5" id="KW-1185">Reference proteome</keyword>
<keyword evidence="2 4" id="KW-0067">ATP-binding</keyword>
<dbReference type="Proteomes" id="UP000199095">
    <property type="component" value="Unassembled WGS sequence"/>
</dbReference>
<evidence type="ECO:0000259" key="3">
    <source>
        <dbReference type="PROSITE" id="PS50893"/>
    </source>
</evidence>
<dbReference type="Gene3D" id="3.40.50.300">
    <property type="entry name" value="P-loop containing nucleotide triphosphate hydrolases"/>
    <property type="match status" value="1"/>
</dbReference>
<dbReference type="GO" id="GO:0016887">
    <property type="term" value="F:ATP hydrolysis activity"/>
    <property type="evidence" value="ECO:0007669"/>
    <property type="project" value="InterPro"/>
</dbReference>
<evidence type="ECO:0000256" key="2">
    <source>
        <dbReference type="ARBA" id="ARBA00022840"/>
    </source>
</evidence>
<name>A0A1I0GQM5_9BACI</name>
<reference evidence="5" key="1">
    <citation type="submission" date="2016-10" db="EMBL/GenBank/DDBJ databases">
        <authorList>
            <person name="Varghese N."/>
            <person name="Submissions S."/>
        </authorList>
    </citation>
    <scope>NUCLEOTIDE SEQUENCE [LARGE SCALE GENOMIC DNA]</scope>
    <source>
        <strain evidence="5">CGMCC 1.3566</strain>
    </source>
</reference>
<dbReference type="AlphaFoldDB" id="A0A1I0GQM5"/>
<dbReference type="Pfam" id="PF00005">
    <property type="entry name" value="ABC_tran"/>
    <property type="match status" value="1"/>
</dbReference>
<evidence type="ECO:0000256" key="1">
    <source>
        <dbReference type="ARBA" id="ARBA00022741"/>
    </source>
</evidence>
<evidence type="ECO:0000313" key="5">
    <source>
        <dbReference type="Proteomes" id="UP000199095"/>
    </source>
</evidence>